<keyword evidence="4" id="KW-1185">Reference proteome</keyword>
<dbReference type="PANTHER" id="PTHR36981:SF9">
    <property type="entry name" value="NANOR-RELATED"/>
    <property type="match status" value="1"/>
</dbReference>
<feature type="domain" description="P2X purinoreceptor 7 intracellular" evidence="2">
    <location>
        <begin position="38"/>
        <end position="108"/>
    </location>
</feature>
<sequence>MEGPRPYDFEPLLEEGEGGGRNVEEEFELESDDEIELEEARLGNNAWCMCGFCTAMPTITECRCCNEGRAFQPFLIEGTTCVTLHEEFAQVCLAKPVLRATLIMRNDIRGHTGSTMVFSVSFGS</sequence>
<reference evidence="3" key="1">
    <citation type="submission" date="2021-10" db="EMBL/GenBank/DDBJ databases">
        <title>Tropical sea cucumber genome reveals ecological adaptation and Cuvierian tubules defense mechanism.</title>
        <authorList>
            <person name="Chen T."/>
        </authorList>
    </citation>
    <scope>NUCLEOTIDE SEQUENCE</scope>
    <source>
        <strain evidence="3">Nanhai2018</strain>
        <tissue evidence="3">Muscle</tissue>
    </source>
</reference>
<dbReference type="Proteomes" id="UP001152320">
    <property type="component" value="Chromosome 13"/>
</dbReference>
<proteinExistence type="predicted"/>
<evidence type="ECO:0000313" key="3">
    <source>
        <dbReference type="EMBL" id="KAJ8030803.1"/>
    </source>
</evidence>
<evidence type="ECO:0000313" key="4">
    <source>
        <dbReference type="Proteomes" id="UP001152320"/>
    </source>
</evidence>
<evidence type="ECO:0000259" key="2">
    <source>
        <dbReference type="Pfam" id="PF20478"/>
    </source>
</evidence>
<comment type="caution">
    <text evidence="3">The sequence shown here is derived from an EMBL/GenBank/DDBJ whole genome shotgun (WGS) entry which is preliminary data.</text>
</comment>
<dbReference type="AlphaFoldDB" id="A0A9Q1BQE6"/>
<dbReference type="InterPro" id="IPR046815">
    <property type="entry name" value="P2RX7_C"/>
</dbReference>
<organism evidence="3 4">
    <name type="scientific">Holothuria leucospilota</name>
    <name type="common">Black long sea cucumber</name>
    <name type="synonym">Mertensiothuria leucospilota</name>
    <dbReference type="NCBI Taxonomy" id="206669"/>
    <lineage>
        <taxon>Eukaryota</taxon>
        <taxon>Metazoa</taxon>
        <taxon>Echinodermata</taxon>
        <taxon>Eleutherozoa</taxon>
        <taxon>Echinozoa</taxon>
        <taxon>Holothuroidea</taxon>
        <taxon>Aspidochirotacea</taxon>
        <taxon>Aspidochirotida</taxon>
        <taxon>Holothuriidae</taxon>
        <taxon>Holothuria</taxon>
    </lineage>
</organism>
<feature type="region of interest" description="Disordered" evidence="1">
    <location>
        <begin position="1"/>
        <end position="21"/>
    </location>
</feature>
<dbReference type="Pfam" id="PF20478">
    <property type="entry name" value="P2RX7_C"/>
    <property type="match status" value="1"/>
</dbReference>
<evidence type="ECO:0000256" key="1">
    <source>
        <dbReference type="SAM" id="MobiDB-lite"/>
    </source>
</evidence>
<protein>
    <recommendedName>
        <fullName evidence="2">P2X purinoreceptor 7 intracellular domain-containing protein</fullName>
    </recommendedName>
</protein>
<dbReference type="PANTHER" id="PTHR36981">
    <property type="entry name" value="ZGC:195170"/>
    <property type="match status" value="1"/>
</dbReference>
<name>A0A9Q1BQE6_HOLLE</name>
<dbReference type="EMBL" id="JAIZAY010000013">
    <property type="protein sequence ID" value="KAJ8030803.1"/>
    <property type="molecule type" value="Genomic_DNA"/>
</dbReference>
<accession>A0A9Q1BQE6</accession>
<gene>
    <name evidence="3" type="ORF">HOLleu_27323</name>
</gene>